<dbReference type="InterPro" id="IPR002081">
    <property type="entry name" value="Cryptochrome/DNA_photolyase_1"/>
</dbReference>
<dbReference type="GO" id="GO:0003677">
    <property type="term" value="F:DNA binding"/>
    <property type="evidence" value="ECO:0007669"/>
    <property type="project" value="TreeGrafter"/>
</dbReference>
<dbReference type="PANTHER" id="PTHR11455">
    <property type="entry name" value="CRYPTOCHROME"/>
    <property type="match status" value="1"/>
</dbReference>
<dbReference type="Gene3D" id="1.25.40.80">
    <property type="match status" value="1"/>
</dbReference>
<proteinExistence type="predicted"/>
<reference evidence="5" key="1">
    <citation type="journal article" date="2020" name="Nature">
        <title>Giant virus diversity and host interactions through global metagenomics.</title>
        <authorList>
            <person name="Schulz F."/>
            <person name="Roux S."/>
            <person name="Paez-Espino D."/>
            <person name="Jungbluth S."/>
            <person name="Walsh D.A."/>
            <person name="Denef V.J."/>
            <person name="McMahon K.D."/>
            <person name="Konstantinidis K.T."/>
            <person name="Eloe-Fadrosh E.A."/>
            <person name="Kyrpides N.C."/>
            <person name="Woyke T."/>
        </authorList>
    </citation>
    <scope>NUCLEOTIDE SEQUENCE</scope>
    <source>
        <strain evidence="5">GVMAG-M-3300023174-124</strain>
    </source>
</reference>
<organism evidence="5">
    <name type="scientific">viral metagenome</name>
    <dbReference type="NCBI Taxonomy" id="1070528"/>
    <lineage>
        <taxon>unclassified sequences</taxon>
        <taxon>metagenomes</taxon>
        <taxon>organismal metagenomes</taxon>
    </lineage>
</organism>
<sequence length="464" mass="54362">MSKKSTGLFIFRRDLRTFDNTGFIEACSQCNTIYVCFIFTPEQVGGNNPYRSECAIQFMIESLESLNGDLGNKLIFFYGENTSVLKSLIPALKVDAVFFNRDYSPYAVKRDEEIDELCAKMDVECTHFADYYLYEPGSIHNGTGGFYKKFTPFYKHVLHRPVEKIRKTPPMDIVHAYTGVLVHKLSWKEVIARFYKNDSNSERMVRGGRELALKRLKDGLKSQGEYDETRDFLKNETTGLSAYIKFGNISIREVYYTFLKKYGLNFGLIRELIWREFFAHVLYNFPEVLRDSYQPKFRNIHWRKSTADFKKWCQGQTGFPVVDACIRQLNATGYMHNRGRMIVANFLVKTLLLDWHLGETYFAQKLTDYDPASNNGNWQGISGTGVDMKPYYRDMNPWIQSIKFDHRAEFIKRWVPELAEVDAGDIHRWHTSCDYEKYHDIKYPRPIVDYDAQKQAMLQMYKNA</sequence>
<dbReference type="AlphaFoldDB" id="A0A6C0D6Q4"/>
<evidence type="ECO:0000313" key="5">
    <source>
        <dbReference type="EMBL" id="QHT11814.1"/>
    </source>
</evidence>
<dbReference type="InterPro" id="IPR014729">
    <property type="entry name" value="Rossmann-like_a/b/a_fold"/>
</dbReference>
<evidence type="ECO:0000259" key="4">
    <source>
        <dbReference type="PROSITE" id="PS51645"/>
    </source>
</evidence>
<evidence type="ECO:0000256" key="1">
    <source>
        <dbReference type="ARBA" id="ARBA00001974"/>
    </source>
</evidence>
<keyword evidence="3" id="KW-0274">FAD</keyword>
<dbReference type="PANTHER" id="PTHR11455:SF9">
    <property type="entry name" value="CRYPTOCHROME CIRCADIAN CLOCK 5 ISOFORM X1"/>
    <property type="match status" value="1"/>
</dbReference>
<accession>A0A6C0D6Q4</accession>
<protein>
    <recommendedName>
        <fullName evidence="4">Photolyase/cryptochrome alpha/beta domain-containing protein</fullName>
    </recommendedName>
</protein>
<dbReference type="Pfam" id="PF03441">
    <property type="entry name" value="FAD_binding_7"/>
    <property type="match status" value="1"/>
</dbReference>
<dbReference type="PRINTS" id="PR00147">
    <property type="entry name" value="DNAPHOTLYASE"/>
</dbReference>
<keyword evidence="2" id="KW-0285">Flavoprotein</keyword>
<dbReference type="PROSITE" id="PS51645">
    <property type="entry name" value="PHR_CRY_ALPHA_BETA"/>
    <property type="match status" value="1"/>
</dbReference>
<dbReference type="Gene3D" id="1.10.579.10">
    <property type="entry name" value="DNA Cyclobutane Dipyrimidine Photolyase, subunit A, domain 3"/>
    <property type="match status" value="1"/>
</dbReference>
<dbReference type="GO" id="GO:0071949">
    <property type="term" value="F:FAD binding"/>
    <property type="evidence" value="ECO:0007669"/>
    <property type="project" value="TreeGrafter"/>
</dbReference>
<dbReference type="SUPFAM" id="SSF48173">
    <property type="entry name" value="Cryptochrome/photolyase FAD-binding domain"/>
    <property type="match status" value="1"/>
</dbReference>
<dbReference type="Pfam" id="PF00875">
    <property type="entry name" value="DNA_photolyase"/>
    <property type="match status" value="1"/>
</dbReference>
<feature type="domain" description="Photolyase/cryptochrome alpha/beta" evidence="4">
    <location>
        <begin position="5"/>
        <end position="133"/>
    </location>
</feature>
<dbReference type="InterPro" id="IPR036134">
    <property type="entry name" value="Crypto/Photolyase_FAD-like_sf"/>
</dbReference>
<dbReference type="InterPro" id="IPR005101">
    <property type="entry name" value="Cryptochr/Photolyase_FAD-bd"/>
</dbReference>
<evidence type="ECO:0000256" key="2">
    <source>
        <dbReference type="ARBA" id="ARBA00022630"/>
    </source>
</evidence>
<evidence type="ECO:0000256" key="3">
    <source>
        <dbReference type="ARBA" id="ARBA00022827"/>
    </source>
</evidence>
<dbReference type="InterPro" id="IPR006050">
    <property type="entry name" value="DNA_photolyase_N"/>
</dbReference>
<dbReference type="GO" id="GO:0003904">
    <property type="term" value="F:deoxyribodipyrimidine photo-lyase activity"/>
    <property type="evidence" value="ECO:0007669"/>
    <property type="project" value="TreeGrafter"/>
</dbReference>
<comment type="cofactor">
    <cofactor evidence="1">
        <name>FAD</name>
        <dbReference type="ChEBI" id="CHEBI:57692"/>
    </cofactor>
</comment>
<dbReference type="SUPFAM" id="SSF52425">
    <property type="entry name" value="Cryptochrome/photolyase, N-terminal domain"/>
    <property type="match status" value="1"/>
</dbReference>
<dbReference type="EMBL" id="MN739538">
    <property type="protein sequence ID" value="QHT11814.1"/>
    <property type="molecule type" value="Genomic_DNA"/>
</dbReference>
<dbReference type="Gene3D" id="3.40.50.620">
    <property type="entry name" value="HUPs"/>
    <property type="match status" value="1"/>
</dbReference>
<name>A0A6C0D6Q4_9ZZZZ</name>
<dbReference type="InterPro" id="IPR036155">
    <property type="entry name" value="Crypto/Photolyase_N_sf"/>
</dbReference>